<protein>
    <recommendedName>
        <fullName evidence="3">Sulfotransferase domain-containing protein</fullName>
    </recommendedName>
</protein>
<dbReference type="RefSeq" id="WP_341582300.1">
    <property type="nucleotide sequence ID" value="NZ_CP101118.1"/>
</dbReference>
<dbReference type="Proteomes" id="UP001475781">
    <property type="component" value="Chromosome"/>
</dbReference>
<name>A0ABZ2W4Q7_9GAMM</name>
<dbReference type="InterPro" id="IPR027417">
    <property type="entry name" value="P-loop_NTPase"/>
</dbReference>
<gene>
    <name evidence="1" type="ORF">NLK58_06040</name>
</gene>
<reference evidence="1 2" key="1">
    <citation type="submission" date="2022-07" db="EMBL/GenBank/DDBJ databases">
        <title>A copper resistant bacterium isolated from sediment samples of deep sea hydrothermal areas.</title>
        <authorList>
            <person name="Zeng X."/>
        </authorList>
    </citation>
    <scope>NUCLEOTIDE SEQUENCE [LARGE SCALE GENOMIC DNA]</scope>
    <source>
        <strain evidence="2">CuT 6</strain>
    </source>
</reference>
<evidence type="ECO:0000313" key="2">
    <source>
        <dbReference type="Proteomes" id="UP001475781"/>
    </source>
</evidence>
<dbReference type="EMBL" id="CP101118">
    <property type="protein sequence ID" value="WZF89757.1"/>
    <property type="molecule type" value="Genomic_DNA"/>
</dbReference>
<proteinExistence type="predicted"/>
<accession>A0ABZ2W4Q7</accession>
<keyword evidence="2" id="KW-1185">Reference proteome</keyword>
<sequence length="417" mass="47571">MSRRFRFILHIGTEKTGTTTLQGYLHGAQNELNEHGVAYYASPGRVESRALAASAVGDQAPDDFLKQLSVESPQQRQVFREETERHFHAAMTALDERIHTVVISSEHFHSRLRHPWQVKRLHDLIMPWANDVRVVVYLRPQTDVLSSFYSTALKNGEVRNLEALGRKICHAGNHFYNYQSLLELWAKIFGKKALIPRLFTADELKQGDIVADFAEVIGLSPSHATSANLPRQNESINPVGQALLRGLNRARKREECALTKEEYQPLARRVMNVFSGSGERLPSTVEAELQSLFEVSNRWVCDQFFNEREALFPSAQNQPHKGSFVFSKEQLALVQMVMSRLERSNVNGLPEMDSCACYLRDRAVALESKDIVMARKLMAMAHHIRPHGPFIAKKLEEYEARSGLWNRVVNWLAQRRS</sequence>
<dbReference type="SUPFAM" id="SSF52540">
    <property type="entry name" value="P-loop containing nucleoside triphosphate hydrolases"/>
    <property type="match status" value="1"/>
</dbReference>
<dbReference type="Gene3D" id="3.40.50.300">
    <property type="entry name" value="P-loop containing nucleotide triphosphate hydrolases"/>
    <property type="match status" value="1"/>
</dbReference>
<evidence type="ECO:0008006" key="3">
    <source>
        <dbReference type="Google" id="ProtNLM"/>
    </source>
</evidence>
<evidence type="ECO:0000313" key="1">
    <source>
        <dbReference type="EMBL" id="WZF89757.1"/>
    </source>
</evidence>
<organism evidence="1 2">
    <name type="scientific">Marinobacter metalliresistant</name>
    <dbReference type="NCBI Taxonomy" id="2961995"/>
    <lineage>
        <taxon>Bacteria</taxon>
        <taxon>Pseudomonadati</taxon>
        <taxon>Pseudomonadota</taxon>
        <taxon>Gammaproteobacteria</taxon>
        <taxon>Pseudomonadales</taxon>
        <taxon>Marinobacteraceae</taxon>
        <taxon>Marinobacter</taxon>
    </lineage>
</organism>